<evidence type="ECO:0008006" key="3">
    <source>
        <dbReference type="Google" id="ProtNLM"/>
    </source>
</evidence>
<organism evidence="1 2">
    <name type="scientific">Corynebacterium phoceense</name>
    <dbReference type="NCBI Taxonomy" id="1686286"/>
    <lineage>
        <taxon>Bacteria</taxon>
        <taxon>Bacillati</taxon>
        <taxon>Actinomycetota</taxon>
        <taxon>Actinomycetes</taxon>
        <taxon>Mycobacteriales</taxon>
        <taxon>Corynebacteriaceae</taxon>
        <taxon>Corynebacterium</taxon>
    </lineage>
</organism>
<name>A0A540R9Y3_9CORY</name>
<accession>A0A540R9Y3</accession>
<gene>
    <name evidence="1" type="ORF">EJK80_00190</name>
</gene>
<evidence type="ECO:0000313" key="1">
    <source>
        <dbReference type="EMBL" id="TQE44551.1"/>
    </source>
</evidence>
<dbReference type="AlphaFoldDB" id="A0A540R9Y3"/>
<dbReference type="PANTHER" id="PTHR36974">
    <property type="entry name" value="MEMBRANE PROTEIN-RELATED"/>
    <property type="match status" value="1"/>
</dbReference>
<dbReference type="STRING" id="1686286.GCA_900092335_02122"/>
<reference evidence="1 2" key="1">
    <citation type="submission" date="2019-06" db="EMBL/GenBank/DDBJ databases">
        <title>Draft genome of C. phoceense Strain 272.</title>
        <authorList>
            <person name="Pacheco L.G.C."/>
            <person name="Barberis C.M."/>
            <person name="Almuzara M.N."/>
            <person name="Traglia G.M."/>
            <person name="Santos C.S."/>
            <person name="Rocha D.J.P.G."/>
            <person name="Aguiar E.R.G.R."/>
            <person name="Vay C.A."/>
        </authorList>
    </citation>
    <scope>NUCLEOTIDE SEQUENCE [LARGE SCALE GENOMIC DNA]</scope>
    <source>
        <strain evidence="1 2">272</strain>
    </source>
</reference>
<evidence type="ECO:0000313" key="2">
    <source>
        <dbReference type="Proteomes" id="UP000318080"/>
    </source>
</evidence>
<sequence length="124" mass="13733">MNIDWNEARALTFGSVMLTMGTLHFVKKEEFESIVPPQLPGTARLYNYASGVWELGTGAAVINKKTRPVGGWSALGLLAAVWPANFYHAARDLKTGAGWGKKAYHVLRLPAQLLMMRAAYRLTR</sequence>
<protein>
    <recommendedName>
        <fullName evidence="3">DoxX family protein</fullName>
    </recommendedName>
</protein>
<dbReference type="Proteomes" id="UP000318080">
    <property type="component" value="Unassembled WGS sequence"/>
</dbReference>
<proteinExistence type="predicted"/>
<dbReference type="EMBL" id="VHIR01000001">
    <property type="protein sequence ID" value="TQE44551.1"/>
    <property type="molecule type" value="Genomic_DNA"/>
</dbReference>
<comment type="caution">
    <text evidence="1">The sequence shown here is derived from an EMBL/GenBank/DDBJ whole genome shotgun (WGS) entry which is preliminary data.</text>
</comment>
<dbReference type="RefSeq" id="WP_066486731.1">
    <property type="nucleotide sequence ID" value="NZ_VHIR01000001.1"/>
</dbReference>
<keyword evidence="2" id="KW-1185">Reference proteome</keyword>
<dbReference type="PANTHER" id="PTHR36974:SF1">
    <property type="entry name" value="DOXX FAMILY MEMBRANE PROTEIN"/>
    <property type="match status" value="1"/>
</dbReference>